<reference evidence="2" key="1">
    <citation type="journal article" date="2024" name="Proc. Natl. Acad. Sci. U.S.A.">
        <title>Extraordinary preservation of gene collinearity over three hundred million years revealed in homosporous lycophytes.</title>
        <authorList>
            <person name="Li C."/>
            <person name="Wickell D."/>
            <person name="Kuo L.Y."/>
            <person name="Chen X."/>
            <person name="Nie B."/>
            <person name="Liao X."/>
            <person name="Peng D."/>
            <person name="Ji J."/>
            <person name="Jenkins J."/>
            <person name="Williams M."/>
            <person name="Shu S."/>
            <person name="Plott C."/>
            <person name="Barry K."/>
            <person name="Rajasekar S."/>
            <person name="Grimwood J."/>
            <person name="Han X."/>
            <person name="Sun S."/>
            <person name="Hou Z."/>
            <person name="He W."/>
            <person name="Dai G."/>
            <person name="Sun C."/>
            <person name="Schmutz J."/>
            <person name="Leebens-Mack J.H."/>
            <person name="Li F.W."/>
            <person name="Wang L."/>
        </authorList>
    </citation>
    <scope>NUCLEOTIDE SEQUENCE [LARGE SCALE GENOMIC DNA]</scope>
    <source>
        <strain evidence="2">cv. PW_Plant_1</strain>
    </source>
</reference>
<sequence>MDYNQSDSSGTDDDLPPSHSGRVVRGGRISGNRRGSIGRTYGRPQPPNIQDLIYKLEQDAYTAVLRAFGAQSEAITWAKERLMTDLRKELRISDEQHREFLGRVAGDDTLRQIHGWRQFEDEPRGLANAPPDPSPSPAISQSLKRHKSAQAPQSSFPPPPPAPLLLPAPVPSSGPSAAPRRGATAGQRGRKTKGARQPPMVTVPNVPAVGGPSTSRSSNLGKGPASEINKAAGTSSDLLIDSWIGRRVKTRWPEDNTFYEAVVSDYNSENGKHALVYDMNTDKETWEWVNLKEMLPSDLKLVEGPLVSVGGKVPPTGAAPSGRGGGGRGGKRSGGPRGGVASSVGRARGALKLQTASTEKLATPNPQTRPLRGSATVENSQDRKGLHSAGLPPLEDLMKEIEDVFLCQVDKLEEEDDLAKLESAKRAAKEHEEAIRKALAEVGESSDEAGSDDGGHLPSHTQSMEHARGHRSRPDTSDRNLVSEDEDNTARDDRGEGSDGEPMTGEGGGVSIDDDEQQPADGDEKDEDG</sequence>
<organism evidence="1 2">
    <name type="scientific">Diphasiastrum complanatum</name>
    <name type="common">Issler's clubmoss</name>
    <name type="synonym">Lycopodium complanatum</name>
    <dbReference type="NCBI Taxonomy" id="34168"/>
    <lineage>
        <taxon>Eukaryota</taxon>
        <taxon>Viridiplantae</taxon>
        <taxon>Streptophyta</taxon>
        <taxon>Embryophyta</taxon>
        <taxon>Tracheophyta</taxon>
        <taxon>Lycopodiopsida</taxon>
        <taxon>Lycopodiales</taxon>
        <taxon>Lycopodiaceae</taxon>
        <taxon>Lycopodioideae</taxon>
        <taxon>Diphasiastrum</taxon>
    </lineage>
</organism>
<accession>A0ACC2CNN3</accession>
<name>A0ACC2CNN3_DIPCM</name>
<protein>
    <submittedName>
        <fullName evidence="1">Uncharacterized protein</fullName>
    </submittedName>
</protein>
<comment type="caution">
    <text evidence="1">The sequence shown here is derived from an EMBL/GenBank/DDBJ whole genome shotgun (WGS) entry which is preliminary data.</text>
</comment>
<dbReference type="Proteomes" id="UP001162992">
    <property type="component" value="Chromosome 9"/>
</dbReference>
<dbReference type="EMBL" id="CM055100">
    <property type="protein sequence ID" value="KAJ7543644.1"/>
    <property type="molecule type" value="Genomic_DNA"/>
</dbReference>
<proteinExistence type="predicted"/>
<evidence type="ECO:0000313" key="2">
    <source>
        <dbReference type="Proteomes" id="UP001162992"/>
    </source>
</evidence>
<evidence type="ECO:0000313" key="1">
    <source>
        <dbReference type="EMBL" id="KAJ7543644.1"/>
    </source>
</evidence>
<keyword evidence="2" id="KW-1185">Reference proteome</keyword>
<gene>
    <name evidence="1" type="ORF">O6H91_09G046400</name>
</gene>